<dbReference type="EMBL" id="KZ613790">
    <property type="protein sequence ID" value="PMD60289.1"/>
    <property type="molecule type" value="Genomic_DNA"/>
</dbReference>
<dbReference type="PANTHER" id="PTHR33112:SF10">
    <property type="entry name" value="TOL"/>
    <property type="match status" value="1"/>
</dbReference>
<feature type="domain" description="Heterokaryon incompatibility" evidence="1">
    <location>
        <begin position="9"/>
        <end position="67"/>
    </location>
</feature>
<dbReference type="PANTHER" id="PTHR33112">
    <property type="entry name" value="DOMAIN PROTEIN, PUTATIVE-RELATED"/>
    <property type="match status" value="1"/>
</dbReference>
<dbReference type="GeneID" id="36586155"/>
<dbReference type="OrthoDB" id="5347061at2759"/>
<evidence type="ECO:0000259" key="1">
    <source>
        <dbReference type="Pfam" id="PF06985"/>
    </source>
</evidence>
<evidence type="ECO:0000313" key="2">
    <source>
        <dbReference type="EMBL" id="PMD60289.1"/>
    </source>
</evidence>
<keyword evidence="3" id="KW-1185">Reference proteome</keyword>
<dbReference type="InterPro" id="IPR010730">
    <property type="entry name" value="HET"/>
</dbReference>
<dbReference type="Pfam" id="PF06985">
    <property type="entry name" value="HET"/>
    <property type="match status" value="1"/>
</dbReference>
<dbReference type="RefSeq" id="XP_024737193.1">
    <property type="nucleotide sequence ID" value="XM_024878078.1"/>
</dbReference>
<organism evidence="2 3">
    <name type="scientific">Hyaloscypha bicolor E</name>
    <dbReference type="NCBI Taxonomy" id="1095630"/>
    <lineage>
        <taxon>Eukaryota</taxon>
        <taxon>Fungi</taxon>
        <taxon>Dikarya</taxon>
        <taxon>Ascomycota</taxon>
        <taxon>Pezizomycotina</taxon>
        <taxon>Leotiomycetes</taxon>
        <taxon>Helotiales</taxon>
        <taxon>Hyaloscyphaceae</taxon>
        <taxon>Hyaloscypha</taxon>
        <taxon>Hyaloscypha bicolor</taxon>
    </lineage>
</organism>
<protein>
    <recommendedName>
        <fullName evidence="1">Heterokaryon incompatibility domain-containing protein</fullName>
    </recommendedName>
</protein>
<name>A0A2J6TB84_9HELO</name>
<sequence>MKKLPWEGLSAAQKDAITATRDLGFKYLWNDALCICQDDSDDWETQASQMGTIYQCAACTITSLRSSFDQNNRWVTRGWTFQEQNNSLRMFLFWPGGIQYNC</sequence>
<dbReference type="Proteomes" id="UP000235371">
    <property type="component" value="Unassembled WGS sequence"/>
</dbReference>
<gene>
    <name evidence="2" type="ORF">K444DRAFT_588850</name>
</gene>
<reference evidence="2 3" key="1">
    <citation type="submission" date="2016-04" db="EMBL/GenBank/DDBJ databases">
        <title>A degradative enzymes factory behind the ericoid mycorrhizal symbiosis.</title>
        <authorList>
            <consortium name="DOE Joint Genome Institute"/>
            <person name="Martino E."/>
            <person name="Morin E."/>
            <person name="Grelet G."/>
            <person name="Kuo A."/>
            <person name="Kohler A."/>
            <person name="Daghino S."/>
            <person name="Barry K."/>
            <person name="Choi C."/>
            <person name="Cichocki N."/>
            <person name="Clum A."/>
            <person name="Copeland A."/>
            <person name="Hainaut M."/>
            <person name="Haridas S."/>
            <person name="Labutti K."/>
            <person name="Lindquist E."/>
            <person name="Lipzen A."/>
            <person name="Khouja H.-R."/>
            <person name="Murat C."/>
            <person name="Ohm R."/>
            <person name="Olson A."/>
            <person name="Spatafora J."/>
            <person name="Veneault-Fourrey C."/>
            <person name="Henrissat B."/>
            <person name="Grigoriev I."/>
            <person name="Martin F."/>
            <person name="Perotto S."/>
        </authorList>
    </citation>
    <scope>NUCLEOTIDE SEQUENCE [LARGE SCALE GENOMIC DNA]</scope>
    <source>
        <strain evidence="2 3">E</strain>
    </source>
</reference>
<feature type="non-terminal residue" evidence="2">
    <location>
        <position position="102"/>
    </location>
</feature>
<dbReference type="InParanoid" id="A0A2J6TB84"/>
<dbReference type="AlphaFoldDB" id="A0A2J6TB84"/>
<proteinExistence type="predicted"/>
<accession>A0A2J6TB84</accession>
<dbReference type="STRING" id="1095630.A0A2J6TB84"/>
<evidence type="ECO:0000313" key="3">
    <source>
        <dbReference type="Proteomes" id="UP000235371"/>
    </source>
</evidence>